<evidence type="ECO:0000313" key="2">
    <source>
        <dbReference type="Proteomes" id="UP000619238"/>
    </source>
</evidence>
<gene>
    <name evidence="1" type="ORF">H2O64_11840</name>
</gene>
<dbReference type="Gene3D" id="3.30.530.20">
    <property type="match status" value="1"/>
</dbReference>
<evidence type="ECO:0000313" key="1">
    <source>
        <dbReference type="EMBL" id="MBC8755371.1"/>
    </source>
</evidence>
<dbReference type="InterPro" id="IPR020503">
    <property type="entry name" value="Uncharacterised_Rv2561"/>
</dbReference>
<organism evidence="1 2">
    <name type="scientific">Kordia aestuariivivens</name>
    <dbReference type="NCBI Taxonomy" id="2759037"/>
    <lineage>
        <taxon>Bacteria</taxon>
        <taxon>Pseudomonadati</taxon>
        <taxon>Bacteroidota</taxon>
        <taxon>Flavobacteriia</taxon>
        <taxon>Flavobacteriales</taxon>
        <taxon>Flavobacteriaceae</taxon>
        <taxon>Kordia</taxon>
    </lineage>
</organism>
<dbReference type="EMBL" id="JACGWS010000006">
    <property type="protein sequence ID" value="MBC8755371.1"/>
    <property type="molecule type" value="Genomic_DNA"/>
</dbReference>
<dbReference type="SUPFAM" id="SSF55961">
    <property type="entry name" value="Bet v1-like"/>
    <property type="match status" value="1"/>
</dbReference>
<sequence>MADKALLFIPDISGFTEFVQHTAIRHSRHIISELLELLIDNNITGLQLAEIEGDALFFYKLEDTTDIKQIREQIKRMYMAFHTYLKRYEYEKICHCGACSSVYNLSLKFIVHFGEIEFISIKDSNKPYGPNVIKVHRLLKNEVPISEYVLLTEDVDSETIQKATDQLQTEYDFGNIAYAYESLSHYKSELPEVSPIPQNVPKHNIYSEEAVINMPILELYEVISNFDYRLLWSKGITKIEYEKNRVNRLGDKHKCLIDKTTINPTTVTKKAKQNQLVYGESTTEVPFTKKLNVYYVLEAVNDQKTRLNIEVFIDFKPFGILLKRLMKKNFKKVIPENIKELILLADSGFKTQQ</sequence>
<dbReference type="InterPro" id="IPR023393">
    <property type="entry name" value="START-like_dom_sf"/>
</dbReference>
<dbReference type="Pfam" id="PF10851">
    <property type="entry name" value="DUF2652"/>
    <property type="match status" value="1"/>
</dbReference>
<dbReference type="RefSeq" id="WP_187562416.1">
    <property type="nucleotide sequence ID" value="NZ_JACGWS010000006.1"/>
</dbReference>
<comment type="caution">
    <text evidence="1">The sequence shown here is derived from an EMBL/GenBank/DDBJ whole genome shotgun (WGS) entry which is preliminary data.</text>
</comment>
<proteinExistence type="predicted"/>
<protein>
    <submittedName>
        <fullName evidence="1">DUF2652 domain-containing protein</fullName>
    </submittedName>
</protein>
<accession>A0ABR7Q9X2</accession>
<dbReference type="Proteomes" id="UP000619238">
    <property type="component" value="Unassembled WGS sequence"/>
</dbReference>
<dbReference type="CDD" id="cd07812">
    <property type="entry name" value="SRPBCC"/>
    <property type="match status" value="1"/>
</dbReference>
<name>A0ABR7Q9X2_9FLAO</name>
<keyword evidence="2" id="KW-1185">Reference proteome</keyword>
<reference evidence="1 2" key="1">
    <citation type="submission" date="2020-07" db="EMBL/GenBank/DDBJ databases">
        <title>Description of Kordia aestuariivivens sp. nov., isolated from a tidal flat.</title>
        <authorList>
            <person name="Park S."/>
            <person name="Yoon J.-H."/>
        </authorList>
    </citation>
    <scope>NUCLEOTIDE SEQUENCE [LARGE SCALE GENOMIC DNA]</scope>
    <source>
        <strain evidence="1 2">YSTF-M3</strain>
    </source>
</reference>